<evidence type="ECO:0000256" key="4">
    <source>
        <dbReference type="ARBA" id="ARBA00023136"/>
    </source>
</evidence>
<dbReference type="Proteomes" id="UP000737113">
    <property type="component" value="Unassembled WGS sequence"/>
</dbReference>
<feature type="transmembrane region" description="Helical" evidence="5">
    <location>
        <begin position="253"/>
        <end position="273"/>
    </location>
</feature>
<keyword evidence="4 5" id="KW-0472">Membrane</keyword>
<feature type="transmembrane region" description="Helical" evidence="5">
    <location>
        <begin position="230"/>
        <end position="247"/>
    </location>
</feature>
<dbReference type="EMBL" id="JAAXYH010000008">
    <property type="protein sequence ID" value="NMH65896.1"/>
    <property type="molecule type" value="Genomic_DNA"/>
</dbReference>
<dbReference type="Pfam" id="PF11168">
    <property type="entry name" value="DUF2955"/>
    <property type="match status" value="1"/>
</dbReference>
<evidence type="ECO:0000256" key="2">
    <source>
        <dbReference type="ARBA" id="ARBA00022692"/>
    </source>
</evidence>
<dbReference type="AlphaFoldDB" id="A0A972G1P1"/>
<feature type="transmembrane region" description="Helical" evidence="5">
    <location>
        <begin position="204"/>
        <end position="223"/>
    </location>
</feature>
<reference evidence="7" key="1">
    <citation type="submission" date="2020-04" db="EMBL/GenBank/DDBJ databases">
        <title>Description of Shewanella salipaludis sp. nov., isolated from a salt marsh.</title>
        <authorList>
            <person name="Park S."/>
            <person name="Yoon J.-H."/>
        </authorList>
    </citation>
    <scope>NUCLEOTIDE SEQUENCE</scope>
    <source>
        <strain evidence="7">SHSM-M6</strain>
    </source>
</reference>
<keyword evidence="2 5" id="KW-0812">Transmembrane</keyword>
<protein>
    <submittedName>
        <fullName evidence="7">DUF2955 domain-containing protein</fullName>
    </submittedName>
</protein>
<accession>A0A972G1P1</accession>
<feature type="transmembrane region" description="Helical" evidence="5">
    <location>
        <begin position="137"/>
        <end position="158"/>
    </location>
</feature>
<name>A0A972G1P1_9GAMM</name>
<dbReference type="GO" id="GO:0016020">
    <property type="term" value="C:membrane"/>
    <property type="evidence" value="ECO:0007669"/>
    <property type="project" value="UniProtKB-SubCell"/>
</dbReference>
<gene>
    <name evidence="7" type="ORF">HC757_12070</name>
</gene>
<evidence type="ECO:0000313" key="7">
    <source>
        <dbReference type="EMBL" id="NMH65896.1"/>
    </source>
</evidence>
<evidence type="ECO:0000256" key="3">
    <source>
        <dbReference type="ARBA" id="ARBA00022989"/>
    </source>
</evidence>
<sequence>MLLNHIPLTANDVRQCLRIAGGATTGFLLSKLFGLNYGVFFTVFPMLLLGLVPRVSAHVIRQMLLSSLVSGLEVGLLGGLFGDQPGIMTPLVFVLFLYRFAAMSRGSLFLFGASGVLNLSIMLHFSSYPQVDLNTLIVTNFGATLLSVLLALLMTVLWPDVTPRTPPKPGLKAPHRMRHEALLGAGVATLSYLVFQVLDLSDSLSALATTVLLLFPMHWNGALGYARKRAMGTVLGVTLGLLVQFILYDWSGLLLLIVPLLWIGFMLCSLAHVKEASGSGVGFGAMTTLGILFGQYLAPGKDFIFSAFYRVGSISVAIVATLLACYLLHKLLNSFEATRFG</sequence>
<dbReference type="RefSeq" id="WP_169564629.1">
    <property type="nucleotide sequence ID" value="NZ_JAAXYH010000008.1"/>
</dbReference>
<dbReference type="InterPro" id="IPR022604">
    <property type="entry name" value="DUF2955"/>
</dbReference>
<feature type="transmembrane region" description="Helical" evidence="5">
    <location>
        <begin position="304"/>
        <end position="329"/>
    </location>
</feature>
<dbReference type="Pfam" id="PF13515">
    <property type="entry name" value="FUSC_2"/>
    <property type="match status" value="1"/>
</dbReference>
<keyword evidence="3 5" id="KW-1133">Transmembrane helix</keyword>
<evidence type="ECO:0000259" key="6">
    <source>
        <dbReference type="Pfam" id="PF13515"/>
    </source>
</evidence>
<evidence type="ECO:0000256" key="1">
    <source>
        <dbReference type="ARBA" id="ARBA00004141"/>
    </source>
</evidence>
<keyword evidence="8" id="KW-1185">Reference proteome</keyword>
<feature type="transmembrane region" description="Helical" evidence="5">
    <location>
        <begin position="34"/>
        <end position="52"/>
    </location>
</feature>
<evidence type="ECO:0000256" key="5">
    <source>
        <dbReference type="SAM" id="Phobius"/>
    </source>
</evidence>
<feature type="transmembrane region" description="Helical" evidence="5">
    <location>
        <begin position="108"/>
        <end position="125"/>
    </location>
</feature>
<dbReference type="InterPro" id="IPR049453">
    <property type="entry name" value="Memb_transporter_dom"/>
</dbReference>
<evidence type="ECO:0000313" key="8">
    <source>
        <dbReference type="Proteomes" id="UP000737113"/>
    </source>
</evidence>
<dbReference type="PIRSF" id="PIRSF029594">
    <property type="entry name" value="UCP029594"/>
    <property type="match status" value="1"/>
</dbReference>
<dbReference type="InterPro" id="IPR016926">
    <property type="entry name" value="UCP029594"/>
</dbReference>
<comment type="caution">
    <text evidence="7">The sequence shown here is derived from an EMBL/GenBank/DDBJ whole genome shotgun (WGS) entry which is preliminary data.</text>
</comment>
<feature type="domain" description="Integral membrane bound transporter" evidence="6">
    <location>
        <begin position="190"/>
        <end position="323"/>
    </location>
</feature>
<comment type="subcellular location">
    <subcellularLocation>
        <location evidence="1">Membrane</location>
        <topology evidence="1">Multi-pass membrane protein</topology>
    </subcellularLocation>
</comment>
<proteinExistence type="predicted"/>
<feature type="transmembrane region" description="Helical" evidence="5">
    <location>
        <begin position="64"/>
        <end position="81"/>
    </location>
</feature>
<feature type="transmembrane region" description="Helical" evidence="5">
    <location>
        <begin position="280"/>
        <end position="298"/>
    </location>
</feature>
<organism evidence="7 8">
    <name type="scientific">Shewanella salipaludis</name>
    <dbReference type="NCBI Taxonomy" id="2723052"/>
    <lineage>
        <taxon>Bacteria</taxon>
        <taxon>Pseudomonadati</taxon>
        <taxon>Pseudomonadota</taxon>
        <taxon>Gammaproteobacteria</taxon>
        <taxon>Alteromonadales</taxon>
        <taxon>Shewanellaceae</taxon>
        <taxon>Shewanella</taxon>
    </lineage>
</organism>